<dbReference type="InterPro" id="IPR051650">
    <property type="entry name" value="SL_signaling_regulator"/>
</dbReference>
<dbReference type="InterPro" id="IPR058680">
    <property type="entry name" value="NBD_SMAX1-like"/>
</dbReference>
<dbReference type="Gene3D" id="1.10.1780.10">
    <property type="entry name" value="Clp, N-terminal domain"/>
    <property type="match status" value="1"/>
</dbReference>
<keyword evidence="2 3" id="KW-0677">Repeat</keyword>
<dbReference type="SUPFAM" id="SSF81923">
    <property type="entry name" value="Double Clp-N motif"/>
    <property type="match status" value="1"/>
</dbReference>
<dbReference type="PANTHER" id="PTHR43572:SF38">
    <property type="entry name" value="PROTEIN SMAX1-LIKE 6"/>
    <property type="match status" value="1"/>
</dbReference>
<dbReference type="InParanoid" id="A0A200PWV7"/>
<dbReference type="InterPro" id="IPR036628">
    <property type="entry name" value="Clp_N_dom_sf"/>
</dbReference>
<evidence type="ECO:0000313" key="6">
    <source>
        <dbReference type="Proteomes" id="UP000195402"/>
    </source>
</evidence>
<evidence type="ECO:0000313" key="5">
    <source>
        <dbReference type="EMBL" id="OVA02701.1"/>
    </source>
</evidence>
<dbReference type="EMBL" id="MVGT01003948">
    <property type="protein sequence ID" value="OVA02701.1"/>
    <property type="molecule type" value="Genomic_DNA"/>
</dbReference>
<dbReference type="PROSITE" id="PS51903">
    <property type="entry name" value="CLP_R"/>
    <property type="match status" value="1"/>
</dbReference>
<dbReference type="OMA" id="HQSSIAC"/>
<gene>
    <name evidence="5" type="ORF">BVC80_9093g43</name>
</gene>
<keyword evidence="6" id="KW-1185">Reference proteome</keyword>
<dbReference type="OrthoDB" id="1723324at2759"/>
<name>A0A200PWV7_MACCD</name>
<feature type="domain" description="Clp R" evidence="4">
    <location>
        <begin position="8"/>
        <end position="180"/>
    </location>
</feature>
<dbReference type="STRING" id="56857.A0A200PWV7"/>
<evidence type="ECO:0000256" key="2">
    <source>
        <dbReference type="ARBA" id="ARBA00022737"/>
    </source>
</evidence>
<organism evidence="5 6">
    <name type="scientific">Macleaya cordata</name>
    <name type="common">Five-seeded plume-poppy</name>
    <name type="synonym">Bocconia cordata</name>
    <dbReference type="NCBI Taxonomy" id="56857"/>
    <lineage>
        <taxon>Eukaryota</taxon>
        <taxon>Viridiplantae</taxon>
        <taxon>Streptophyta</taxon>
        <taxon>Embryophyta</taxon>
        <taxon>Tracheophyta</taxon>
        <taxon>Spermatophyta</taxon>
        <taxon>Magnoliopsida</taxon>
        <taxon>Ranunculales</taxon>
        <taxon>Papaveraceae</taxon>
        <taxon>Papaveroideae</taxon>
        <taxon>Macleaya</taxon>
    </lineage>
</organism>
<comment type="caution">
    <text evidence="5">The sequence shown here is derived from an EMBL/GenBank/DDBJ whole genome shotgun (WGS) entry which is preliminary data.</text>
</comment>
<dbReference type="Pfam" id="PF23569">
    <property type="entry name" value="NBD_SMAX1"/>
    <property type="match status" value="1"/>
</dbReference>
<sequence>MPTPVTTARQCLTPEAARALEEAVVLARRRSHAQTTSLHVISSFLSLPSSILRDACTRTRNSSYSPRIQFKALELCFNVALDRLPSSQNIDEPPISNSLMAAIKRSQANQRRHPESFHLHHLQQQQQQQQQQQSSISCVKVEIQQLILSILDDPVVSRVFGDAGFRSTDIKFSILRPPPSLLRYSSSFPPLFLCNLAGPGSDYDSGRRSFSFPFSGFSELSDGDENCRRIGEILVRKKGKNPLLVGVCAKDAVRSFKEMVESGKNGVLPGEISGLDFICIEKEVSEFVKESGSGEGLLGLKFEELGLLAESCSGPGVVVSFGDLKGFIADGSVDATSYLVSKLTKLVEIHGEKLWLMGAASSYESYLRFITKFPSIEKDWDLQLLPITSLRPSMGGYFSGPHRWVALF</sequence>
<evidence type="ECO:0000259" key="4">
    <source>
        <dbReference type="PROSITE" id="PS51903"/>
    </source>
</evidence>
<dbReference type="Pfam" id="PF02861">
    <property type="entry name" value="Clp_N"/>
    <property type="match status" value="1"/>
</dbReference>
<dbReference type="Proteomes" id="UP000195402">
    <property type="component" value="Unassembled WGS sequence"/>
</dbReference>
<dbReference type="InterPro" id="IPR004176">
    <property type="entry name" value="Clp_R_N"/>
</dbReference>
<reference evidence="5" key="1">
    <citation type="journal article" date="2017" name="Mol. Plant">
        <title>The Genome of Medicinal Plant Macleaya cordata Provides New Insights into Benzylisoquinoline Alkaloids Metabolism.</title>
        <authorList>
            <person name="Liu X."/>
            <person name="Liu Y."/>
            <person name="Huang P."/>
            <person name="Ma Y."/>
            <person name="Qing Z."/>
            <person name="Tang Q."/>
            <person name="Cao H."/>
            <person name="Cheng P."/>
            <person name="Zheng Y."/>
            <person name="Yuan Z."/>
            <person name="Zhou Y."/>
            <person name="Liu J."/>
            <person name="Tang Z."/>
            <person name="Zhuo Y."/>
            <person name="Zhang Y."/>
            <person name="Yu L."/>
            <person name="Huang J."/>
            <person name="Yang P."/>
            <person name="Peng Q."/>
            <person name="Zhang J."/>
            <person name="Jiang W."/>
            <person name="Zhang Z."/>
            <person name="Lin K."/>
            <person name="Ro D.K."/>
            <person name="Chen X."/>
            <person name="Xiong X."/>
            <person name="Shang Y."/>
            <person name="Huang S."/>
            <person name="Zeng J."/>
        </authorList>
    </citation>
    <scope>NUCLEOTIDE SEQUENCE [LARGE SCALE GENOMIC DNA]</scope>
    <source>
        <strain evidence="5">BLH2017</strain>
        <tissue evidence="5">Root</tissue>
    </source>
</reference>
<evidence type="ECO:0000256" key="3">
    <source>
        <dbReference type="PROSITE-ProRule" id="PRU01251"/>
    </source>
</evidence>
<dbReference type="PANTHER" id="PTHR43572">
    <property type="entry name" value="CHAPERONE PROTEIN CLPD, CHLOROPLASTIC"/>
    <property type="match status" value="1"/>
</dbReference>
<comment type="similarity">
    <text evidence="1">Belongs to the ClpA/ClpB family.</text>
</comment>
<accession>A0A200PWV7</accession>
<proteinExistence type="inferred from homology"/>
<dbReference type="AlphaFoldDB" id="A0A200PWV7"/>
<evidence type="ECO:0000256" key="1">
    <source>
        <dbReference type="ARBA" id="ARBA00008675"/>
    </source>
</evidence>
<protein>
    <recommendedName>
        <fullName evidence="4">Clp R domain-containing protein</fullName>
    </recommendedName>
</protein>